<evidence type="ECO:0000256" key="1">
    <source>
        <dbReference type="SAM" id="MobiDB-lite"/>
    </source>
</evidence>
<reference evidence="2" key="1">
    <citation type="journal article" date="2022" name="Plant J.">
        <title>Strategies of tolerance reflected in two North American maple genomes.</title>
        <authorList>
            <person name="McEvoy S.L."/>
            <person name="Sezen U.U."/>
            <person name="Trouern-Trend A."/>
            <person name="McMahon S.M."/>
            <person name="Schaberg P.G."/>
            <person name="Yang J."/>
            <person name="Wegrzyn J.L."/>
            <person name="Swenson N.G."/>
        </authorList>
    </citation>
    <scope>NUCLEOTIDE SEQUENCE</scope>
    <source>
        <strain evidence="2">NS2018</strain>
    </source>
</reference>
<reference evidence="2" key="2">
    <citation type="submission" date="2023-06" db="EMBL/GenBank/DDBJ databases">
        <authorList>
            <person name="Swenson N.G."/>
            <person name="Wegrzyn J.L."/>
            <person name="Mcevoy S.L."/>
        </authorList>
    </citation>
    <scope>NUCLEOTIDE SEQUENCE</scope>
    <source>
        <strain evidence="2">NS2018</strain>
        <tissue evidence="2">Leaf</tissue>
    </source>
</reference>
<dbReference type="Proteomes" id="UP001168877">
    <property type="component" value="Unassembled WGS sequence"/>
</dbReference>
<comment type="caution">
    <text evidence="2">The sequence shown here is derived from an EMBL/GenBank/DDBJ whole genome shotgun (WGS) entry which is preliminary data.</text>
</comment>
<evidence type="ECO:0000313" key="2">
    <source>
        <dbReference type="EMBL" id="KAK0605365.1"/>
    </source>
</evidence>
<name>A0AA39W735_ACESA</name>
<dbReference type="AlphaFoldDB" id="A0AA39W735"/>
<sequence length="311" mass="34280">MLQTITLDDLRSSMRDMTLELQKFLRDDTWKETRKEVRNEKQPSWRTPTSAVDIRLKYGDGKAFQNGNNYVRNLEGDSTKGISGNKSQANNKNKNCSEGIINSVGGSRFDILSKDMDVVVDEGLPTGAIKMKGKSALVDITNLDSPNGKSGQWLKKNSRKIGTGDKLKTKLVTHQGAAGCSKGIKVAQGSLQVQKAADQDVAMEGQDSASILRHFHKEVVDFEDKCSKGKDDGLEQVIPEMYDVNQFEAVAASLEEAMASEEIGPDTLGFHKLHRIKPKRRVQKKLGYQKAEGPPRMDDPKGPTSILLGMS</sequence>
<proteinExistence type="predicted"/>
<gene>
    <name evidence="2" type="ORF">LWI29_025934</name>
</gene>
<keyword evidence="3" id="KW-1185">Reference proteome</keyword>
<evidence type="ECO:0000313" key="3">
    <source>
        <dbReference type="Proteomes" id="UP001168877"/>
    </source>
</evidence>
<dbReference type="EMBL" id="JAUESC010000002">
    <property type="protein sequence ID" value="KAK0605365.1"/>
    <property type="molecule type" value="Genomic_DNA"/>
</dbReference>
<accession>A0AA39W735</accession>
<feature type="region of interest" description="Disordered" evidence="1">
    <location>
        <begin position="280"/>
        <end position="311"/>
    </location>
</feature>
<organism evidence="2 3">
    <name type="scientific">Acer saccharum</name>
    <name type="common">Sugar maple</name>
    <dbReference type="NCBI Taxonomy" id="4024"/>
    <lineage>
        <taxon>Eukaryota</taxon>
        <taxon>Viridiplantae</taxon>
        <taxon>Streptophyta</taxon>
        <taxon>Embryophyta</taxon>
        <taxon>Tracheophyta</taxon>
        <taxon>Spermatophyta</taxon>
        <taxon>Magnoliopsida</taxon>
        <taxon>eudicotyledons</taxon>
        <taxon>Gunneridae</taxon>
        <taxon>Pentapetalae</taxon>
        <taxon>rosids</taxon>
        <taxon>malvids</taxon>
        <taxon>Sapindales</taxon>
        <taxon>Sapindaceae</taxon>
        <taxon>Hippocastanoideae</taxon>
        <taxon>Acereae</taxon>
        <taxon>Acer</taxon>
    </lineage>
</organism>
<protein>
    <submittedName>
        <fullName evidence="2">Uncharacterized protein</fullName>
    </submittedName>
</protein>